<reference evidence="1 2" key="1">
    <citation type="submission" date="2023-10" db="EMBL/GenBank/DDBJ databases">
        <title>Noviherbaspirillum sp. CPCC 100848 genome assembly.</title>
        <authorList>
            <person name="Li X.Y."/>
            <person name="Fang X.M."/>
        </authorList>
    </citation>
    <scope>NUCLEOTIDE SEQUENCE [LARGE SCALE GENOMIC DNA]</scope>
    <source>
        <strain evidence="1 2">CPCC 100848</strain>
    </source>
</reference>
<comment type="caution">
    <text evidence="1">The sequence shown here is derived from an EMBL/GenBank/DDBJ whole genome shotgun (WGS) entry which is preliminary data.</text>
</comment>
<dbReference type="RefSeq" id="WP_326507238.1">
    <property type="nucleotide sequence ID" value="NZ_JAWIIV010000011.1"/>
</dbReference>
<keyword evidence="2" id="KW-1185">Reference proteome</keyword>
<protein>
    <submittedName>
        <fullName evidence="1">DUF3150 domain-containing protein</fullName>
    </submittedName>
</protein>
<gene>
    <name evidence="1" type="ORF">RY831_15260</name>
</gene>
<dbReference type="Proteomes" id="UP001352263">
    <property type="component" value="Unassembled WGS sequence"/>
</dbReference>
<sequence length="335" mass="36415">MNEMQILDDVVLIDVIVGGSTGERTVESNDFIREVGRMLPKGTFSWISKYRSEAKREILKVGVARKVDTRVIGYFVPSKFAKQVSEKLLTIREEFLAEKAIFLQKVPTLIEEWASHPTNAVAKSSGVLQADLIRLHAPRPSELDRMLKFAMSATMVKSAGVFGEADSLITEVKGLAGQAAAEIADDIKVSWKGPAGGKTTSRVLGLVRRIRNKADAMAILSPKFTDLRDMCDKVIQAVPATGTIEGIEFLQVSALLEYCSKPENILTVHSVPFDPLDVITAEPENQVAADTSSVQMPLESLSLIFGAADATSQSVDNPTPPPPPVVHKPAAFLEF</sequence>
<dbReference type="Pfam" id="PF11348">
    <property type="entry name" value="DUF3150"/>
    <property type="match status" value="1"/>
</dbReference>
<accession>A0ABU6JB30</accession>
<proteinExistence type="predicted"/>
<dbReference type="InterPro" id="IPR021496">
    <property type="entry name" value="DUF3150"/>
</dbReference>
<name>A0ABU6JB30_9BURK</name>
<dbReference type="EMBL" id="JAWIIV010000011">
    <property type="protein sequence ID" value="MEC4720520.1"/>
    <property type="molecule type" value="Genomic_DNA"/>
</dbReference>
<evidence type="ECO:0000313" key="2">
    <source>
        <dbReference type="Proteomes" id="UP001352263"/>
    </source>
</evidence>
<organism evidence="1 2">
    <name type="scientific">Noviherbaspirillum album</name>
    <dbReference type="NCBI Taxonomy" id="3080276"/>
    <lineage>
        <taxon>Bacteria</taxon>
        <taxon>Pseudomonadati</taxon>
        <taxon>Pseudomonadota</taxon>
        <taxon>Betaproteobacteria</taxon>
        <taxon>Burkholderiales</taxon>
        <taxon>Oxalobacteraceae</taxon>
        <taxon>Noviherbaspirillum</taxon>
    </lineage>
</organism>
<evidence type="ECO:0000313" key="1">
    <source>
        <dbReference type="EMBL" id="MEC4720520.1"/>
    </source>
</evidence>